<feature type="transmembrane region" description="Helical" evidence="7">
    <location>
        <begin position="372"/>
        <end position="391"/>
    </location>
</feature>
<evidence type="ECO:0000256" key="6">
    <source>
        <dbReference type="ARBA" id="ARBA00038076"/>
    </source>
</evidence>
<dbReference type="PANTHER" id="PTHR30572:SF4">
    <property type="entry name" value="ABC TRANSPORTER PERMEASE YTRF"/>
    <property type="match status" value="1"/>
</dbReference>
<evidence type="ECO:0000256" key="3">
    <source>
        <dbReference type="ARBA" id="ARBA00022692"/>
    </source>
</evidence>
<evidence type="ECO:0000256" key="4">
    <source>
        <dbReference type="ARBA" id="ARBA00022989"/>
    </source>
</evidence>
<protein>
    <submittedName>
        <fullName evidence="10">Peptide ABC transporter permease</fullName>
    </submittedName>
</protein>
<dbReference type="GO" id="GO:0022857">
    <property type="term" value="F:transmembrane transporter activity"/>
    <property type="evidence" value="ECO:0007669"/>
    <property type="project" value="TreeGrafter"/>
</dbReference>
<dbReference type="RefSeq" id="WP_070077578.1">
    <property type="nucleotide sequence ID" value="NZ_CP017415.1"/>
</dbReference>
<evidence type="ECO:0000256" key="1">
    <source>
        <dbReference type="ARBA" id="ARBA00004651"/>
    </source>
</evidence>
<evidence type="ECO:0000313" key="10">
    <source>
        <dbReference type="EMBL" id="AOU97190.1"/>
    </source>
</evidence>
<keyword evidence="11" id="KW-1185">Reference proteome</keyword>
<feature type="domain" description="MacB-like periplasmic core" evidence="9">
    <location>
        <begin position="28"/>
        <end position="251"/>
    </location>
</feature>
<dbReference type="KEGG" id="aprs:BI364_03500"/>
<dbReference type="Proteomes" id="UP000095401">
    <property type="component" value="Chromosome"/>
</dbReference>
<evidence type="ECO:0000313" key="11">
    <source>
        <dbReference type="Proteomes" id="UP000095401"/>
    </source>
</evidence>
<evidence type="ECO:0000256" key="5">
    <source>
        <dbReference type="ARBA" id="ARBA00023136"/>
    </source>
</evidence>
<accession>A0A1D8IL84</accession>
<dbReference type="InterPro" id="IPR050250">
    <property type="entry name" value="Macrolide_Exporter_MacB"/>
</dbReference>
<dbReference type="EMBL" id="CP017415">
    <property type="protein sequence ID" value="AOU97190.1"/>
    <property type="molecule type" value="Genomic_DNA"/>
</dbReference>
<feature type="transmembrane region" description="Helical" evidence="7">
    <location>
        <begin position="327"/>
        <end position="352"/>
    </location>
</feature>
<gene>
    <name evidence="10" type="ORF">BI364_03500</name>
</gene>
<dbReference type="GO" id="GO:0005886">
    <property type="term" value="C:plasma membrane"/>
    <property type="evidence" value="ECO:0007669"/>
    <property type="project" value="UniProtKB-SubCell"/>
</dbReference>
<organism evidence="10 11">
    <name type="scientific">Acidihalobacter yilgarnensis</name>
    <dbReference type="NCBI Taxonomy" id="2819280"/>
    <lineage>
        <taxon>Bacteria</taxon>
        <taxon>Pseudomonadati</taxon>
        <taxon>Pseudomonadota</taxon>
        <taxon>Gammaproteobacteria</taxon>
        <taxon>Chromatiales</taxon>
        <taxon>Ectothiorhodospiraceae</taxon>
        <taxon>Acidihalobacter</taxon>
    </lineage>
</organism>
<feature type="domain" description="ABC3 transporter permease C-terminal" evidence="8">
    <location>
        <begin position="288"/>
        <end position="401"/>
    </location>
</feature>
<dbReference type="Pfam" id="PF02687">
    <property type="entry name" value="FtsX"/>
    <property type="match status" value="1"/>
</dbReference>
<dbReference type="PANTHER" id="PTHR30572">
    <property type="entry name" value="MEMBRANE COMPONENT OF TRANSPORTER-RELATED"/>
    <property type="match status" value="1"/>
</dbReference>
<name>A0A1D8IL84_9GAMM</name>
<feature type="transmembrane region" description="Helical" evidence="7">
    <location>
        <begin position="29"/>
        <end position="48"/>
    </location>
</feature>
<dbReference type="InterPro" id="IPR025857">
    <property type="entry name" value="MacB_PCD"/>
</dbReference>
<dbReference type="InterPro" id="IPR003838">
    <property type="entry name" value="ABC3_permease_C"/>
</dbReference>
<proteinExistence type="inferred from homology"/>
<evidence type="ECO:0000259" key="8">
    <source>
        <dbReference type="Pfam" id="PF02687"/>
    </source>
</evidence>
<evidence type="ECO:0000256" key="2">
    <source>
        <dbReference type="ARBA" id="ARBA00022475"/>
    </source>
</evidence>
<keyword evidence="3 7" id="KW-0812">Transmembrane</keyword>
<feature type="transmembrane region" description="Helical" evidence="7">
    <location>
        <begin position="277"/>
        <end position="306"/>
    </location>
</feature>
<comment type="subcellular location">
    <subcellularLocation>
        <location evidence="1">Cell membrane</location>
        <topology evidence="1">Multi-pass membrane protein</topology>
    </subcellularLocation>
</comment>
<dbReference type="AlphaFoldDB" id="A0A1D8IL84"/>
<keyword evidence="2" id="KW-1003">Cell membrane</keyword>
<keyword evidence="5 7" id="KW-0472">Membrane</keyword>
<sequence length="408" mass="42692">MSTATGRLPLVEALRFAFRAVAAARLRTAMMTLAMAIGVAAVVLLTALGEGARNYVLGEFASLGSNVLTVMPGRAETTGGIPLLLGITPRDLTLDDALALRRSSLVAAVAPIVIGGAPVAFGARSREVNVIGSTAELGPIRHLELERGRFLPAGDPFAASAVCVIGSRLRDELFGHTQALGEVLRIGDRRFRVIGVLAPKGQSMGLDMSDVIIIPVAAAQALFDTRSMFRVLVEVRGREALPAAKRRIEAIITARHEGENDVTLISLDAILATFDRIFTALTLTVAGIAGISLIVAGILIMNVMLVAVSQRTAEIGLLKALGAPSHLIARLFLVEAVLLSLFGCAVGIVVGYGGIFVLGQLFPRFPLSAPAWAAFAGIAVALLSGLIFGVLPARRAARLDPVQALAKH</sequence>
<evidence type="ECO:0000256" key="7">
    <source>
        <dbReference type="SAM" id="Phobius"/>
    </source>
</evidence>
<dbReference type="Pfam" id="PF12704">
    <property type="entry name" value="MacB_PCD"/>
    <property type="match status" value="1"/>
</dbReference>
<evidence type="ECO:0000259" key="9">
    <source>
        <dbReference type="Pfam" id="PF12704"/>
    </source>
</evidence>
<comment type="similarity">
    <text evidence="6">Belongs to the ABC-4 integral membrane protein family.</text>
</comment>
<reference evidence="11" key="1">
    <citation type="submission" date="2016-09" db="EMBL/GenBank/DDBJ databases">
        <title>Acidihalobacter prosperus F5.</title>
        <authorList>
            <person name="Khaleque H.N."/>
            <person name="Ramsay J.P."/>
            <person name="Kaksonen A.H."/>
            <person name="Boxall N.J."/>
            <person name="Watkin E.L.J."/>
        </authorList>
    </citation>
    <scope>NUCLEOTIDE SEQUENCE [LARGE SCALE GENOMIC DNA]</scope>
    <source>
        <strain evidence="11">F5</strain>
    </source>
</reference>
<keyword evidence="4 7" id="KW-1133">Transmembrane helix</keyword>